<evidence type="ECO:0000313" key="1">
    <source>
        <dbReference type="EnsemblMetazoa" id="CJA05072.1"/>
    </source>
</evidence>
<accession>A0A8R1HP47</accession>
<name>A0A8R1HP47_CAEJA</name>
<evidence type="ECO:0000313" key="2">
    <source>
        <dbReference type="Proteomes" id="UP000005237"/>
    </source>
</evidence>
<dbReference type="Proteomes" id="UP000005237">
    <property type="component" value="Unassembled WGS sequence"/>
</dbReference>
<reference evidence="1" key="2">
    <citation type="submission" date="2022-06" db="UniProtKB">
        <authorList>
            <consortium name="EnsemblMetazoa"/>
        </authorList>
    </citation>
    <scope>IDENTIFICATION</scope>
    <source>
        <strain evidence="1">DF5081</strain>
    </source>
</reference>
<dbReference type="EnsemblMetazoa" id="CJA05072.1">
    <property type="protein sequence ID" value="CJA05072.1"/>
    <property type="gene ID" value="WBGene00124276"/>
</dbReference>
<reference evidence="2" key="1">
    <citation type="submission" date="2010-08" db="EMBL/GenBank/DDBJ databases">
        <authorList>
            <consortium name="Caenorhabditis japonica Sequencing Consortium"/>
            <person name="Wilson R.K."/>
        </authorList>
    </citation>
    <scope>NUCLEOTIDE SEQUENCE [LARGE SCALE GENOMIC DNA]</scope>
    <source>
        <strain evidence="2">DF5081</strain>
    </source>
</reference>
<keyword evidence="2" id="KW-1185">Reference proteome</keyword>
<sequence>MLREIREYADLGVELLLTLKTNLVQLPRKTLISSQRLFAWASGFFVDYDIGKAIFHAWCLLMVYLTAGVIQTYTNIFEGL</sequence>
<protein>
    <submittedName>
        <fullName evidence="1">Uncharacterized protein</fullName>
    </submittedName>
</protein>
<proteinExistence type="predicted"/>
<dbReference type="AlphaFoldDB" id="A0A8R1HP47"/>
<organism evidence="1 2">
    <name type="scientific">Caenorhabditis japonica</name>
    <dbReference type="NCBI Taxonomy" id="281687"/>
    <lineage>
        <taxon>Eukaryota</taxon>
        <taxon>Metazoa</taxon>
        <taxon>Ecdysozoa</taxon>
        <taxon>Nematoda</taxon>
        <taxon>Chromadorea</taxon>
        <taxon>Rhabditida</taxon>
        <taxon>Rhabditina</taxon>
        <taxon>Rhabditomorpha</taxon>
        <taxon>Rhabditoidea</taxon>
        <taxon>Rhabditidae</taxon>
        <taxon>Peloderinae</taxon>
        <taxon>Caenorhabditis</taxon>
    </lineage>
</organism>